<keyword evidence="3" id="KW-0687">Ribonucleoprotein</keyword>
<reference evidence="4 5" key="1">
    <citation type="journal article" date="2023" name="Hortic Res">
        <title>Pangenome of water caltrop reveals structural variations and asymmetric subgenome divergence after allopolyploidization.</title>
        <authorList>
            <person name="Zhang X."/>
            <person name="Chen Y."/>
            <person name="Wang L."/>
            <person name="Yuan Y."/>
            <person name="Fang M."/>
            <person name="Shi L."/>
            <person name="Lu R."/>
            <person name="Comes H.P."/>
            <person name="Ma Y."/>
            <person name="Chen Y."/>
            <person name="Huang G."/>
            <person name="Zhou Y."/>
            <person name="Zheng Z."/>
            <person name="Qiu Y."/>
        </authorList>
    </citation>
    <scope>NUCLEOTIDE SEQUENCE [LARGE SCALE GENOMIC DNA]</scope>
    <source>
        <strain evidence="4">F231</strain>
    </source>
</reference>
<dbReference type="GO" id="GO:1990904">
    <property type="term" value="C:ribonucleoprotein complex"/>
    <property type="evidence" value="ECO:0007669"/>
    <property type="project" value="UniProtKB-KW"/>
</dbReference>
<dbReference type="Gene3D" id="3.30.1550.10">
    <property type="entry name" value="Ribosomal protein L11/L12, N-terminal domain"/>
    <property type="match status" value="1"/>
</dbReference>
<dbReference type="AlphaFoldDB" id="A0AAN7M0D7"/>
<keyword evidence="2" id="KW-0689">Ribosomal protein</keyword>
<gene>
    <name evidence="4" type="ORF">SAY86_028871</name>
</gene>
<dbReference type="EMBL" id="JAXQNO010000006">
    <property type="protein sequence ID" value="KAK4796545.1"/>
    <property type="molecule type" value="Genomic_DNA"/>
</dbReference>
<dbReference type="SUPFAM" id="SSF54747">
    <property type="entry name" value="Ribosomal L11/L12e N-terminal domain"/>
    <property type="match status" value="1"/>
</dbReference>
<dbReference type="GO" id="GO:0005840">
    <property type="term" value="C:ribosome"/>
    <property type="evidence" value="ECO:0007669"/>
    <property type="project" value="UniProtKB-KW"/>
</dbReference>
<evidence type="ECO:0000256" key="1">
    <source>
        <dbReference type="ARBA" id="ARBA00010537"/>
    </source>
</evidence>
<organism evidence="4 5">
    <name type="scientific">Trapa natans</name>
    <name type="common">Water chestnut</name>
    <dbReference type="NCBI Taxonomy" id="22666"/>
    <lineage>
        <taxon>Eukaryota</taxon>
        <taxon>Viridiplantae</taxon>
        <taxon>Streptophyta</taxon>
        <taxon>Embryophyta</taxon>
        <taxon>Tracheophyta</taxon>
        <taxon>Spermatophyta</taxon>
        <taxon>Magnoliopsida</taxon>
        <taxon>eudicotyledons</taxon>
        <taxon>Gunneridae</taxon>
        <taxon>Pentapetalae</taxon>
        <taxon>rosids</taxon>
        <taxon>malvids</taxon>
        <taxon>Myrtales</taxon>
        <taxon>Lythraceae</taxon>
        <taxon>Trapa</taxon>
    </lineage>
</organism>
<proteinExistence type="inferred from homology"/>
<protein>
    <submittedName>
        <fullName evidence="4">Uncharacterized protein</fullName>
    </submittedName>
</protein>
<evidence type="ECO:0000313" key="4">
    <source>
        <dbReference type="EMBL" id="KAK4796545.1"/>
    </source>
</evidence>
<sequence length="105" mass="10997">MACSISTPHDPCSSLFTSGKRNAKLFNSFSCFPASGLSSSPGFSLQLPRIKQLQLWSPSRKSLSIAMAPPSPVGSPRKLVLEAGKATPAPPVGPALGHIMAFCKD</sequence>
<comment type="similarity">
    <text evidence="1">Belongs to the universal ribosomal protein uL11 family.</text>
</comment>
<name>A0AAN7M0D7_TRANT</name>
<keyword evidence="5" id="KW-1185">Reference proteome</keyword>
<dbReference type="Proteomes" id="UP001346149">
    <property type="component" value="Unassembled WGS sequence"/>
</dbReference>
<evidence type="ECO:0000313" key="5">
    <source>
        <dbReference type="Proteomes" id="UP001346149"/>
    </source>
</evidence>
<comment type="caution">
    <text evidence="4">The sequence shown here is derived from an EMBL/GenBank/DDBJ whole genome shotgun (WGS) entry which is preliminary data.</text>
</comment>
<accession>A0AAN7M0D7</accession>
<evidence type="ECO:0000256" key="2">
    <source>
        <dbReference type="ARBA" id="ARBA00022980"/>
    </source>
</evidence>
<dbReference type="InterPro" id="IPR036796">
    <property type="entry name" value="Ribosomal_uL11_N_sf"/>
</dbReference>
<evidence type="ECO:0000256" key="3">
    <source>
        <dbReference type="ARBA" id="ARBA00023274"/>
    </source>
</evidence>